<feature type="non-terminal residue" evidence="2">
    <location>
        <position position="36"/>
    </location>
</feature>
<evidence type="ECO:0000313" key="2">
    <source>
        <dbReference type="EMBL" id="ODN04181.1"/>
    </source>
</evidence>
<sequence length="36" mass="3747">MASVGKTTTKTYTYSSAGGKGNADVTIEYTQDLSSL</sequence>
<protein>
    <submittedName>
        <fullName evidence="2">Paramyosin, long form</fullName>
    </submittedName>
</protein>
<evidence type="ECO:0000256" key="1">
    <source>
        <dbReference type="SAM" id="MobiDB-lite"/>
    </source>
</evidence>
<feature type="region of interest" description="Disordered" evidence="1">
    <location>
        <begin position="1"/>
        <end position="22"/>
    </location>
</feature>
<feature type="compositionally biased region" description="Low complexity" evidence="1">
    <location>
        <begin position="1"/>
        <end position="16"/>
    </location>
</feature>
<dbReference type="AlphaFoldDB" id="A0A1D2NFZ2"/>
<accession>A0A1D2NFZ2</accession>
<dbReference type="EMBL" id="LJIJ01000052">
    <property type="protein sequence ID" value="ODN04181.1"/>
    <property type="molecule type" value="Genomic_DNA"/>
</dbReference>
<dbReference type="Proteomes" id="UP000094527">
    <property type="component" value="Unassembled WGS sequence"/>
</dbReference>
<name>A0A1D2NFZ2_ORCCI</name>
<gene>
    <name evidence="2" type="ORF">Ocin01_02527</name>
</gene>
<evidence type="ECO:0000313" key="3">
    <source>
        <dbReference type="Proteomes" id="UP000094527"/>
    </source>
</evidence>
<organism evidence="2 3">
    <name type="scientific">Orchesella cincta</name>
    <name type="common">Springtail</name>
    <name type="synonym">Podura cincta</name>
    <dbReference type="NCBI Taxonomy" id="48709"/>
    <lineage>
        <taxon>Eukaryota</taxon>
        <taxon>Metazoa</taxon>
        <taxon>Ecdysozoa</taxon>
        <taxon>Arthropoda</taxon>
        <taxon>Hexapoda</taxon>
        <taxon>Collembola</taxon>
        <taxon>Entomobryomorpha</taxon>
        <taxon>Entomobryoidea</taxon>
        <taxon>Orchesellidae</taxon>
        <taxon>Orchesellinae</taxon>
        <taxon>Orchesella</taxon>
    </lineage>
</organism>
<comment type="caution">
    <text evidence="2">The sequence shown here is derived from an EMBL/GenBank/DDBJ whole genome shotgun (WGS) entry which is preliminary data.</text>
</comment>
<proteinExistence type="predicted"/>
<reference evidence="2 3" key="1">
    <citation type="journal article" date="2016" name="Genome Biol. Evol.">
        <title>Gene Family Evolution Reflects Adaptation to Soil Environmental Stressors in the Genome of the Collembolan Orchesella cincta.</title>
        <authorList>
            <person name="Faddeeva-Vakhrusheva A."/>
            <person name="Derks M.F."/>
            <person name="Anvar S.Y."/>
            <person name="Agamennone V."/>
            <person name="Suring W."/>
            <person name="Smit S."/>
            <person name="van Straalen N.M."/>
            <person name="Roelofs D."/>
        </authorList>
    </citation>
    <scope>NUCLEOTIDE SEQUENCE [LARGE SCALE GENOMIC DNA]</scope>
    <source>
        <tissue evidence="2">Mixed pool</tissue>
    </source>
</reference>
<keyword evidence="3" id="KW-1185">Reference proteome</keyword>